<keyword evidence="2" id="KW-1133">Transmembrane helix</keyword>
<gene>
    <name evidence="3" type="ORF">STAS_33292</name>
</gene>
<feature type="transmembrane region" description="Helical" evidence="2">
    <location>
        <begin position="162"/>
        <end position="183"/>
    </location>
</feature>
<accession>A0A5A7RDX5</accession>
<evidence type="ECO:0000313" key="3">
    <source>
        <dbReference type="EMBL" id="GER55618.1"/>
    </source>
</evidence>
<keyword evidence="2" id="KW-0472">Membrane</keyword>
<proteinExistence type="predicted"/>
<comment type="caution">
    <text evidence="3">The sequence shown here is derived from an EMBL/GenBank/DDBJ whole genome shotgun (WGS) entry which is preliminary data.</text>
</comment>
<feature type="region of interest" description="Disordered" evidence="1">
    <location>
        <begin position="1"/>
        <end position="22"/>
    </location>
</feature>
<organism evidence="3 4">
    <name type="scientific">Striga asiatica</name>
    <name type="common">Asiatic witchweed</name>
    <name type="synonym">Buchnera asiatica</name>
    <dbReference type="NCBI Taxonomy" id="4170"/>
    <lineage>
        <taxon>Eukaryota</taxon>
        <taxon>Viridiplantae</taxon>
        <taxon>Streptophyta</taxon>
        <taxon>Embryophyta</taxon>
        <taxon>Tracheophyta</taxon>
        <taxon>Spermatophyta</taxon>
        <taxon>Magnoliopsida</taxon>
        <taxon>eudicotyledons</taxon>
        <taxon>Gunneridae</taxon>
        <taxon>Pentapetalae</taxon>
        <taxon>asterids</taxon>
        <taxon>lamiids</taxon>
        <taxon>Lamiales</taxon>
        <taxon>Orobanchaceae</taxon>
        <taxon>Buchnereae</taxon>
        <taxon>Striga</taxon>
    </lineage>
</organism>
<evidence type="ECO:0000256" key="2">
    <source>
        <dbReference type="SAM" id="Phobius"/>
    </source>
</evidence>
<feature type="compositionally biased region" description="Basic and acidic residues" evidence="1">
    <location>
        <begin position="86"/>
        <end position="97"/>
    </location>
</feature>
<evidence type="ECO:0000313" key="4">
    <source>
        <dbReference type="Proteomes" id="UP000325081"/>
    </source>
</evidence>
<feature type="compositionally biased region" description="Polar residues" evidence="1">
    <location>
        <begin position="1"/>
        <end position="10"/>
    </location>
</feature>
<keyword evidence="2" id="KW-0812">Transmembrane</keyword>
<reference evidence="4" key="1">
    <citation type="journal article" date="2019" name="Curr. Biol.">
        <title>Genome Sequence of Striga asiatica Provides Insight into the Evolution of Plant Parasitism.</title>
        <authorList>
            <person name="Yoshida S."/>
            <person name="Kim S."/>
            <person name="Wafula E.K."/>
            <person name="Tanskanen J."/>
            <person name="Kim Y.M."/>
            <person name="Honaas L."/>
            <person name="Yang Z."/>
            <person name="Spallek T."/>
            <person name="Conn C.E."/>
            <person name="Ichihashi Y."/>
            <person name="Cheong K."/>
            <person name="Cui S."/>
            <person name="Der J.P."/>
            <person name="Gundlach H."/>
            <person name="Jiao Y."/>
            <person name="Hori C."/>
            <person name="Ishida J.K."/>
            <person name="Kasahara H."/>
            <person name="Kiba T."/>
            <person name="Kim M.S."/>
            <person name="Koo N."/>
            <person name="Laohavisit A."/>
            <person name="Lee Y.H."/>
            <person name="Lumba S."/>
            <person name="McCourt P."/>
            <person name="Mortimer J.C."/>
            <person name="Mutuku J.M."/>
            <person name="Nomura T."/>
            <person name="Sasaki-Sekimoto Y."/>
            <person name="Seto Y."/>
            <person name="Wang Y."/>
            <person name="Wakatake T."/>
            <person name="Sakakibara H."/>
            <person name="Demura T."/>
            <person name="Yamaguchi S."/>
            <person name="Yoneyama K."/>
            <person name="Manabe R.I."/>
            <person name="Nelson D.C."/>
            <person name="Schulman A.H."/>
            <person name="Timko M.P."/>
            <person name="dePamphilis C.W."/>
            <person name="Choi D."/>
            <person name="Shirasu K."/>
        </authorList>
    </citation>
    <scope>NUCLEOTIDE SEQUENCE [LARGE SCALE GENOMIC DNA]</scope>
    <source>
        <strain evidence="4">cv. UVA1</strain>
    </source>
</reference>
<keyword evidence="4" id="KW-1185">Reference proteome</keyword>
<evidence type="ECO:0000256" key="1">
    <source>
        <dbReference type="SAM" id="MobiDB-lite"/>
    </source>
</evidence>
<dbReference type="AlphaFoldDB" id="A0A5A7RDX5"/>
<feature type="region of interest" description="Disordered" evidence="1">
    <location>
        <begin position="79"/>
        <end position="101"/>
    </location>
</feature>
<protein>
    <submittedName>
        <fullName evidence="3">Tetratricopeptide repeat protein</fullName>
    </submittedName>
</protein>
<name>A0A5A7RDX5_STRAF</name>
<sequence>MDATKHTVNYSGRHPPSSAYRRPPPTAIASDHHVEIDPAIFKVLSPASVSLALREIKWPRTAASRRQERWTDMNLQKKRAVAGGGETRRRQQKDGGTRRRRQMACIRETVADDCPVASNGRLRPKACGGGPTKSRRSALRVARSMARGCGGRPRVPSRSNSWPAVATATFLAVLAATTAVLAVNR</sequence>
<dbReference type="Proteomes" id="UP000325081">
    <property type="component" value="Unassembled WGS sequence"/>
</dbReference>
<dbReference type="EMBL" id="BKCP01011959">
    <property type="protein sequence ID" value="GER55618.1"/>
    <property type="molecule type" value="Genomic_DNA"/>
</dbReference>